<feature type="region of interest" description="Disordered" evidence="1">
    <location>
        <begin position="370"/>
        <end position="429"/>
    </location>
</feature>
<name>A0A370QEQ2_9FLAO</name>
<evidence type="ECO:0000313" key="3">
    <source>
        <dbReference type="EMBL" id="RDK86838.1"/>
    </source>
</evidence>
<dbReference type="OrthoDB" id="9771783at2"/>
<organism evidence="3 4">
    <name type="scientific">Marinirhabdus gelatinilytica</name>
    <dbReference type="NCBI Taxonomy" id="1703343"/>
    <lineage>
        <taxon>Bacteria</taxon>
        <taxon>Pseudomonadati</taxon>
        <taxon>Bacteroidota</taxon>
        <taxon>Flavobacteriia</taxon>
        <taxon>Flavobacteriales</taxon>
        <taxon>Flavobacteriaceae</taxon>
    </lineage>
</organism>
<proteinExistence type="predicted"/>
<dbReference type="Proteomes" id="UP000255317">
    <property type="component" value="Unassembled WGS sequence"/>
</dbReference>
<feature type="compositionally biased region" description="Acidic residues" evidence="1">
    <location>
        <begin position="399"/>
        <end position="409"/>
    </location>
</feature>
<keyword evidence="2" id="KW-0472">Membrane</keyword>
<reference evidence="3 4" key="1">
    <citation type="submission" date="2018-07" db="EMBL/GenBank/DDBJ databases">
        <title>Genomic Encyclopedia of Type Strains, Phase IV (KMG-IV): sequencing the most valuable type-strain genomes for metagenomic binning, comparative biology and taxonomic classification.</title>
        <authorList>
            <person name="Goeker M."/>
        </authorList>
    </citation>
    <scope>NUCLEOTIDE SEQUENCE [LARGE SCALE GENOMIC DNA]</scope>
    <source>
        <strain evidence="3 4">DSM 101478</strain>
    </source>
</reference>
<dbReference type="Pfam" id="PF05359">
    <property type="entry name" value="DUF748"/>
    <property type="match status" value="1"/>
</dbReference>
<feature type="compositionally biased region" description="Basic and acidic residues" evidence="1">
    <location>
        <begin position="416"/>
        <end position="429"/>
    </location>
</feature>
<dbReference type="AlphaFoldDB" id="A0A370QEQ2"/>
<feature type="transmembrane region" description="Helical" evidence="2">
    <location>
        <begin position="15"/>
        <end position="36"/>
    </location>
</feature>
<evidence type="ECO:0000256" key="1">
    <source>
        <dbReference type="SAM" id="MobiDB-lite"/>
    </source>
</evidence>
<keyword evidence="4" id="KW-1185">Reference proteome</keyword>
<dbReference type="EMBL" id="QRAO01000002">
    <property type="protein sequence ID" value="RDK86838.1"/>
    <property type="molecule type" value="Genomic_DNA"/>
</dbReference>
<comment type="caution">
    <text evidence="3">The sequence shown here is derived from an EMBL/GenBank/DDBJ whole genome shotgun (WGS) entry which is preliminary data.</text>
</comment>
<feature type="compositionally biased region" description="Basic and acidic residues" evidence="1">
    <location>
        <begin position="380"/>
        <end position="398"/>
    </location>
</feature>
<dbReference type="RefSeq" id="WP_115123068.1">
    <property type="nucleotide sequence ID" value="NZ_QRAO01000002.1"/>
</dbReference>
<accession>A0A370QEQ2</accession>
<gene>
    <name evidence="3" type="ORF">C8D94_10214</name>
</gene>
<keyword evidence="2" id="KW-1133">Transmembrane helix</keyword>
<evidence type="ECO:0000313" key="4">
    <source>
        <dbReference type="Proteomes" id="UP000255317"/>
    </source>
</evidence>
<protein>
    <submittedName>
        <fullName evidence="3">Uncharacterized protein DUF748</fullName>
    </submittedName>
</protein>
<keyword evidence="2" id="KW-0812">Transmembrane</keyword>
<evidence type="ECO:0000256" key="2">
    <source>
        <dbReference type="SAM" id="Phobius"/>
    </source>
</evidence>
<dbReference type="InterPro" id="IPR008023">
    <property type="entry name" value="DUF748"/>
</dbReference>
<sequence>MTSKKKRKAYKKKRYTVPIIILLLLIAARIYLPYWVKDYVNKVLADIPGYYGQVEDIDMALYRGAYVIEGMYLDKVDADTKVPFLNFPKTDISVQWAALFDGEIVAEIIMSSPEVIYILEDQETTPAEGEANIDDWTKALTDLVPLEINHFEVFDGKFAFVELESDPNIDLQIDKIHLNASNLRNVKEKERVLPSPINATGVSIGGGAVKLDGNINLIKKIPDMNMNFSLENANVTALNPFTRHYAGIDFEEGDFSVYSEVAIADGYLKGYIKPLLKDSRMIGKEDGFLGVLWEGFVGFFKFILKNQGTDTIATRVPVEGDLNNAQAGVWPTIFNIFENAWISAFKGKIDNDIDFEDAFNDPNLTKEEKRELRKKRREKRREDRKNDTTDGFFKRLFDGAEDDGADPTDDGIFGGSDEKEDNKDKTDDT</sequence>